<dbReference type="PANTHER" id="PTHR19848">
    <property type="entry name" value="WD40 REPEAT PROTEIN"/>
    <property type="match status" value="1"/>
</dbReference>
<reference evidence="4 5" key="1">
    <citation type="journal article" date="2016" name="Mol. Biol. Evol.">
        <title>Comparative Genomics of Early-Diverging Mushroom-Forming Fungi Provides Insights into the Origins of Lignocellulose Decay Capabilities.</title>
        <authorList>
            <person name="Nagy L.G."/>
            <person name="Riley R."/>
            <person name="Tritt A."/>
            <person name="Adam C."/>
            <person name="Daum C."/>
            <person name="Floudas D."/>
            <person name="Sun H."/>
            <person name="Yadav J.S."/>
            <person name="Pangilinan J."/>
            <person name="Larsson K.H."/>
            <person name="Matsuura K."/>
            <person name="Barry K."/>
            <person name="Labutti K."/>
            <person name="Kuo R."/>
            <person name="Ohm R.A."/>
            <person name="Bhattacharya S.S."/>
            <person name="Shirouzu T."/>
            <person name="Yoshinaga Y."/>
            <person name="Martin F.M."/>
            <person name="Grigoriev I.V."/>
            <person name="Hibbett D.S."/>
        </authorList>
    </citation>
    <scope>NUCLEOTIDE SEQUENCE [LARGE SCALE GENOMIC DNA]</scope>
    <source>
        <strain evidence="4 5">HHB14362 ss-1</strain>
    </source>
</reference>
<keyword evidence="5" id="KW-1185">Reference proteome</keyword>
<dbReference type="PROSITE" id="PS00678">
    <property type="entry name" value="WD_REPEATS_1"/>
    <property type="match status" value="1"/>
</dbReference>
<feature type="repeat" description="WD" evidence="3">
    <location>
        <begin position="322"/>
        <end position="363"/>
    </location>
</feature>
<dbReference type="OrthoDB" id="2911645at2759"/>
<dbReference type="InterPro" id="IPR001680">
    <property type="entry name" value="WD40_rpt"/>
</dbReference>
<gene>
    <name evidence="4" type="ORF">NEOLEDRAFT_1128483</name>
</gene>
<dbReference type="InterPro" id="IPR019775">
    <property type="entry name" value="WD40_repeat_CS"/>
</dbReference>
<name>A0A165V0R7_9AGAM</name>
<dbReference type="Gene3D" id="2.130.10.10">
    <property type="entry name" value="YVTN repeat-like/Quinoprotein amine dehydrogenase"/>
    <property type="match status" value="2"/>
</dbReference>
<evidence type="ECO:0000313" key="5">
    <source>
        <dbReference type="Proteomes" id="UP000076761"/>
    </source>
</evidence>
<keyword evidence="1 3" id="KW-0853">WD repeat</keyword>
<organism evidence="4 5">
    <name type="scientific">Neolentinus lepideus HHB14362 ss-1</name>
    <dbReference type="NCBI Taxonomy" id="1314782"/>
    <lineage>
        <taxon>Eukaryota</taxon>
        <taxon>Fungi</taxon>
        <taxon>Dikarya</taxon>
        <taxon>Basidiomycota</taxon>
        <taxon>Agaricomycotina</taxon>
        <taxon>Agaricomycetes</taxon>
        <taxon>Gloeophyllales</taxon>
        <taxon>Gloeophyllaceae</taxon>
        <taxon>Neolentinus</taxon>
    </lineage>
</organism>
<feature type="repeat" description="WD" evidence="3">
    <location>
        <begin position="238"/>
        <end position="279"/>
    </location>
</feature>
<sequence>MISSADFFSTYQYEIEHDFEKDGQPPTWAAGGPQAWGSETAKLPFDEEVKSIALTLDGSKLAVCLSKEFRVYDTPTHTLLHTVHCPYPSIVHFSPDGDIIAVQMSLRMDGRMEQIVSLVNLDGSSQTLLLSPEAVEEAARSAATATAAILSQQSGESFSSAIESPQILEDFTKTVLNIVVIQRERLGRVWRGGMPSFGSYPFSNDGTLLFYIKPDRKTVVAVDIQETLRRGYTERFTMVQHEDSVVWAGQSPDGKLLATSAWDKFVRLWDPTDGSLLKVLTGATNQSWAASFSPDSQLIAAGSGDKQVRVWKTATGELVHFLGGFKGWIRRMQFNPEGTHLVAGAAGGTVRVFDVMSGDSVQWWQLALPHRGEGFSEISSVQWQGDRILIRTPDGSTVVYDVQQNRKWELVATKSNGGQHFYGQTVAAGGGKVVYSTDYDQAIRVWDLD</sequence>
<dbReference type="InParanoid" id="A0A165V0R7"/>
<dbReference type="PROSITE" id="PS50294">
    <property type="entry name" value="WD_REPEATS_REGION"/>
    <property type="match status" value="2"/>
</dbReference>
<keyword evidence="2" id="KW-0677">Repeat</keyword>
<proteinExistence type="predicted"/>
<evidence type="ECO:0000313" key="4">
    <source>
        <dbReference type="EMBL" id="KZT28982.1"/>
    </source>
</evidence>
<dbReference type="SMART" id="SM00320">
    <property type="entry name" value="WD40"/>
    <property type="match status" value="4"/>
</dbReference>
<dbReference type="Pfam" id="PF00400">
    <property type="entry name" value="WD40"/>
    <property type="match status" value="3"/>
</dbReference>
<dbReference type="STRING" id="1314782.A0A165V0R7"/>
<dbReference type="EMBL" id="KV425555">
    <property type="protein sequence ID" value="KZT28982.1"/>
    <property type="molecule type" value="Genomic_DNA"/>
</dbReference>
<dbReference type="SUPFAM" id="SSF69322">
    <property type="entry name" value="Tricorn protease domain 2"/>
    <property type="match status" value="1"/>
</dbReference>
<evidence type="ECO:0000256" key="2">
    <source>
        <dbReference type="ARBA" id="ARBA00022737"/>
    </source>
</evidence>
<dbReference type="Proteomes" id="UP000076761">
    <property type="component" value="Unassembled WGS sequence"/>
</dbReference>
<accession>A0A165V0R7</accession>
<feature type="repeat" description="WD" evidence="3">
    <location>
        <begin position="431"/>
        <end position="449"/>
    </location>
</feature>
<dbReference type="PROSITE" id="PS50082">
    <property type="entry name" value="WD_REPEATS_2"/>
    <property type="match status" value="4"/>
</dbReference>
<dbReference type="InterPro" id="IPR015943">
    <property type="entry name" value="WD40/YVTN_repeat-like_dom_sf"/>
</dbReference>
<dbReference type="AlphaFoldDB" id="A0A165V0R7"/>
<protein>
    <submittedName>
        <fullName evidence="4">WD40 repeat-like protein</fullName>
    </submittedName>
</protein>
<evidence type="ECO:0000256" key="1">
    <source>
        <dbReference type="ARBA" id="ARBA00022574"/>
    </source>
</evidence>
<dbReference type="PANTHER" id="PTHR19848:SF8">
    <property type="entry name" value="F-BOX AND WD REPEAT DOMAIN CONTAINING 7"/>
    <property type="match status" value="1"/>
</dbReference>
<evidence type="ECO:0000256" key="3">
    <source>
        <dbReference type="PROSITE-ProRule" id="PRU00221"/>
    </source>
</evidence>
<feature type="repeat" description="WD" evidence="3">
    <location>
        <begin position="280"/>
        <end position="321"/>
    </location>
</feature>